<gene>
    <name evidence="2" type="ORF">SAMN05660874_04208</name>
</gene>
<proteinExistence type="predicted"/>
<name>A0A1I6TTA7_9PSEU</name>
<evidence type="ECO:0000256" key="1">
    <source>
        <dbReference type="SAM" id="MobiDB-lite"/>
    </source>
</evidence>
<dbReference type="Proteomes" id="UP000198852">
    <property type="component" value="Unassembled WGS sequence"/>
</dbReference>
<reference evidence="3" key="1">
    <citation type="submission" date="2016-10" db="EMBL/GenBank/DDBJ databases">
        <authorList>
            <person name="Varghese N."/>
            <person name="Submissions S."/>
        </authorList>
    </citation>
    <scope>NUCLEOTIDE SEQUENCE [LARGE SCALE GENOMIC DNA]</scope>
    <source>
        <strain evidence="3">DSM 44771</strain>
    </source>
</reference>
<evidence type="ECO:0000313" key="3">
    <source>
        <dbReference type="Proteomes" id="UP000198852"/>
    </source>
</evidence>
<feature type="compositionally biased region" description="Basic and acidic residues" evidence="1">
    <location>
        <begin position="106"/>
        <end position="115"/>
    </location>
</feature>
<dbReference type="AntiFam" id="ANF00041">
    <property type="entry name" value="Antisense to RNaseP"/>
</dbReference>
<keyword evidence="3" id="KW-1185">Reference proteome</keyword>
<dbReference type="EMBL" id="FOZX01000008">
    <property type="protein sequence ID" value="SFS92425.1"/>
    <property type="molecule type" value="Genomic_DNA"/>
</dbReference>
<feature type="compositionally biased region" description="Basic and acidic residues" evidence="1">
    <location>
        <begin position="47"/>
        <end position="67"/>
    </location>
</feature>
<feature type="region of interest" description="Disordered" evidence="1">
    <location>
        <begin position="1"/>
        <end position="115"/>
    </location>
</feature>
<feature type="compositionally biased region" description="Polar residues" evidence="1">
    <location>
        <begin position="34"/>
        <end position="46"/>
    </location>
</feature>
<organism evidence="2 3">
    <name type="scientific">Saccharopolyspora flava</name>
    <dbReference type="NCBI Taxonomy" id="95161"/>
    <lineage>
        <taxon>Bacteria</taxon>
        <taxon>Bacillati</taxon>
        <taxon>Actinomycetota</taxon>
        <taxon>Actinomycetes</taxon>
        <taxon>Pseudonocardiales</taxon>
        <taxon>Pseudonocardiaceae</taxon>
        <taxon>Saccharopolyspora</taxon>
    </lineage>
</organism>
<dbReference type="AlphaFoldDB" id="A0A1I6TTA7"/>
<sequence length="234" mass="25178">MSCIGIHKPRIPEPESRSGSATRTAKQKDHRVVVSTTKPPKTQTAKNPKEAEDQAKPKEKRAEESVCKPDSVPGRPHDQPRSVTIYLGPPSPTSSCGLPANLGRATLDRPRGRRDAHLGLAPGGVYRATSVTRGAGGLLHHRFTLTRRVRRAVCFLWHCPAGRPGLPLATTLLCGVRTFLDGSCPPRSLDRLFRSVDVTAGWAGLSRQACSGPAGVQAQWEMSLTSRTEALPSG</sequence>
<evidence type="ECO:0000313" key="2">
    <source>
        <dbReference type="EMBL" id="SFS92425.1"/>
    </source>
</evidence>
<accession>A0A1I6TTA7</accession>
<protein>
    <submittedName>
        <fullName evidence="2">Uncharacterized protein</fullName>
    </submittedName>
</protein>